<evidence type="ECO:0000313" key="1">
    <source>
        <dbReference type="EMBL" id="KAK3768524.1"/>
    </source>
</evidence>
<dbReference type="Proteomes" id="UP001283361">
    <property type="component" value="Unassembled WGS sequence"/>
</dbReference>
<keyword evidence="2" id="KW-1185">Reference proteome</keyword>
<gene>
    <name evidence="1" type="ORF">RRG08_060885</name>
</gene>
<organism evidence="1 2">
    <name type="scientific">Elysia crispata</name>
    <name type="common">lettuce slug</name>
    <dbReference type="NCBI Taxonomy" id="231223"/>
    <lineage>
        <taxon>Eukaryota</taxon>
        <taxon>Metazoa</taxon>
        <taxon>Spiralia</taxon>
        <taxon>Lophotrochozoa</taxon>
        <taxon>Mollusca</taxon>
        <taxon>Gastropoda</taxon>
        <taxon>Heterobranchia</taxon>
        <taxon>Euthyneura</taxon>
        <taxon>Panpulmonata</taxon>
        <taxon>Sacoglossa</taxon>
        <taxon>Placobranchoidea</taxon>
        <taxon>Plakobranchidae</taxon>
        <taxon>Elysia</taxon>
    </lineage>
</organism>
<sequence length="76" mass="8294">MLELAAAMTHLYVGQCQQAASGFPLQPTSDSQHLPGCSDCFTNTHTWLHSPQQNNGNTKSSPGDKRIFIFSNVENS</sequence>
<accession>A0AAE1DF92</accession>
<proteinExistence type="predicted"/>
<dbReference type="AlphaFoldDB" id="A0AAE1DF92"/>
<evidence type="ECO:0000313" key="2">
    <source>
        <dbReference type="Proteomes" id="UP001283361"/>
    </source>
</evidence>
<name>A0AAE1DF92_9GAST</name>
<reference evidence="1" key="1">
    <citation type="journal article" date="2023" name="G3 (Bethesda)">
        <title>A reference genome for the long-term kleptoplast-retaining sea slug Elysia crispata morphotype clarki.</title>
        <authorList>
            <person name="Eastman K.E."/>
            <person name="Pendleton A.L."/>
            <person name="Shaikh M.A."/>
            <person name="Suttiyut T."/>
            <person name="Ogas R."/>
            <person name="Tomko P."/>
            <person name="Gavelis G."/>
            <person name="Widhalm J.R."/>
            <person name="Wisecaver J.H."/>
        </authorList>
    </citation>
    <scope>NUCLEOTIDE SEQUENCE</scope>
    <source>
        <strain evidence="1">ECLA1</strain>
    </source>
</reference>
<dbReference type="EMBL" id="JAWDGP010004054">
    <property type="protein sequence ID" value="KAK3768524.1"/>
    <property type="molecule type" value="Genomic_DNA"/>
</dbReference>
<comment type="caution">
    <text evidence="1">The sequence shown here is derived from an EMBL/GenBank/DDBJ whole genome shotgun (WGS) entry which is preliminary data.</text>
</comment>
<protein>
    <submittedName>
        <fullName evidence="1">Uncharacterized protein</fullName>
    </submittedName>
</protein>